<dbReference type="PROSITE" id="PS51352">
    <property type="entry name" value="THIOREDOXIN_2"/>
    <property type="match status" value="1"/>
</dbReference>
<protein>
    <submittedName>
        <fullName evidence="1">Uncharacterized protein</fullName>
    </submittedName>
</protein>
<organism evidence="1 2">
    <name type="scientific">Nonomuraea phyllanthi</name>
    <dbReference type="NCBI Taxonomy" id="2219224"/>
    <lineage>
        <taxon>Bacteria</taxon>
        <taxon>Bacillati</taxon>
        <taxon>Actinomycetota</taxon>
        <taxon>Actinomycetes</taxon>
        <taxon>Streptosporangiales</taxon>
        <taxon>Streptosporangiaceae</taxon>
        <taxon>Nonomuraea</taxon>
    </lineage>
</organism>
<dbReference type="OrthoDB" id="128449at2"/>
<dbReference type="EMBL" id="VDLX02000031">
    <property type="protein sequence ID" value="KAB8185219.1"/>
    <property type="molecule type" value="Genomic_DNA"/>
</dbReference>
<dbReference type="Proteomes" id="UP000312512">
    <property type="component" value="Unassembled WGS sequence"/>
</dbReference>
<dbReference type="SUPFAM" id="SSF52833">
    <property type="entry name" value="Thioredoxin-like"/>
    <property type="match status" value="1"/>
</dbReference>
<dbReference type="InterPro" id="IPR036249">
    <property type="entry name" value="Thioredoxin-like_sf"/>
</dbReference>
<dbReference type="Gene3D" id="3.40.30.10">
    <property type="entry name" value="Glutaredoxin"/>
    <property type="match status" value="1"/>
</dbReference>
<dbReference type="CDD" id="cd02947">
    <property type="entry name" value="TRX_family"/>
    <property type="match status" value="1"/>
</dbReference>
<accession>A0A5P9Z6H1</accession>
<sequence>MRGPHRRGPLLKEVTMMYALWAAVVVLAVLCVLNVVLALGIIRRLREHAERISELYERPDGPSPSVRPGETVAEFEAGAELPERTLVGFFSPSCAPCKALAPKFAELAATMPREQVVAVISALPDEADEMRALLGPVARVVADGPGGGPLAGAFKVTAFPQVFLVDGSRTVLAAGHDLDGVLAAAHG</sequence>
<keyword evidence="2" id="KW-1185">Reference proteome</keyword>
<evidence type="ECO:0000313" key="2">
    <source>
        <dbReference type="Proteomes" id="UP000312512"/>
    </source>
</evidence>
<proteinExistence type="predicted"/>
<name>A0A5C4V202_9ACTN</name>
<comment type="caution">
    <text evidence="1">The sequence shown here is derived from an EMBL/GenBank/DDBJ whole genome shotgun (WGS) entry which is preliminary data.</text>
</comment>
<evidence type="ECO:0000313" key="1">
    <source>
        <dbReference type="EMBL" id="KAB8185219.1"/>
    </source>
</evidence>
<reference evidence="1 2" key="1">
    <citation type="submission" date="2019-10" db="EMBL/GenBank/DDBJ databases">
        <title>Nonomuraea sp. nov., isolated from Phyllanthus amarus.</title>
        <authorList>
            <person name="Klykleung N."/>
            <person name="Tanasupawat S."/>
        </authorList>
    </citation>
    <scope>NUCLEOTIDE SEQUENCE [LARGE SCALE GENOMIC DNA]</scope>
    <source>
        <strain evidence="1 2">PA1-10</strain>
    </source>
</reference>
<dbReference type="Pfam" id="PF00085">
    <property type="entry name" value="Thioredoxin"/>
    <property type="match status" value="1"/>
</dbReference>
<dbReference type="AlphaFoldDB" id="A0A5C4V202"/>
<accession>A0A5C4V202</accession>
<dbReference type="InterPro" id="IPR013766">
    <property type="entry name" value="Thioredoxin_domain"/>
</dbReference>
<gene>
    <name evidence="1" type="ORF">FH608_047915</name>
</gene>